<sequence length="371" mass="42139">MEQISKILSHFPLLIPSIDFKLWSGSIFFKDEEIPISISTPYFPFLNGFSIMCPADKEKDIQQFCSSYKVGTGNDGLCHFLEYLQSKEEEQTRSATKLDYCLYQQILKELQELGSEHVVTCRGDLRSLMLRTIDVRGVEHRLGIGIPRDYPTGRPTVDDIDMPEVALQDLNKEETITGVFNVFQTLVNSFQDFWEAYDSLKSSTWLIDPEHPSLKDTHCRIIIGENVSMLVTLNPQDVKTCPDIKFLGPENSTIPYINSMENKLKAVGWNEDVSVVENLLSLLGLQQFPQPDFENKRAVEQGECSICFTLRLDDQTLPSKVCNNVKCNSYFHITCLAQWFQAVPTNETSFNLISGDCPCCGERILCPIKMS</sequence>
<dbReference type="Pfam" id="PF18890">
    <property type="entry name" value="FANCL_d2"/>
    <property type="match status" value="1"/>
</dbReference>
<dbReference type="Gene3D" id="3.10.110.10">
    <property type="entry name" value="Ubiquitin Conjugating Enzyme"/>
    <property type="match status" value="1"/>
</dbReference>
<dbReference type="InterPro" id="IPR016135">
    <property type="entry name" value="UBQ-conjugating_enzyme/RWD"/>
</dbReference>
<dbReference type="Pfam" id="PF18891">
    <property type="entry name" value="FANCL_d3"/>
    <property type="match status" value="1"/>
</dbReference>
<dbReference type="EMBL" id="GECZ01011522">
    <property type="protein sequence ID" value="JAS58247.1"/>
    <property type="molecule type" value="Transcribed_RNA"/>
</dbReference>
<dbReference type="AlphaFoldDB" id="A0A1B6G736"/>
<dbReference type="GO" id="GO:0006513">
    <property type="term" value="P:protein monoubiquitination"/>
    <property type="evidence" value="ECO:0007669"/>
    <property type="project" value="TreeGrafter"/>
</dbReference>
<dbReference type="PANTHER" id="PTHR13206">
    <property type="entry name" value="UBIQUITIN LIGASE PROTEIN PHF9 FANCONI ANEMIA GROUP L PROTEIN"/>
    <property type="match status" value="1"/>
</dbReference>
<evidence type="ECO:0000313" key="5">
    <source>
        <dbReference type="EMBL" id="JAS58247.1"/>
    </source>
</evidence>
<dbReference type="SMART" id="SM01197">
    <property type="entry name" value="FANCL_C"/>
    <property type="match status" value="1"/>
</dbReference>
<dbReference type="GO" id="GO:0043240">
    <property type="term" value="C:Fanconi anaemia nuclear complex"/>
    <property type="evidence" value="ECO:0007669"/>
    <property type="project" value="InterPro"/>
</dbReference>
<gene>
    <name evidence="4" type="ORF">g.6995</name>
    <name evidence="5" type="ORF">g.6996</name>
</gene>
<dbReference type="InterPro" id="IPR013083">
    <property type="entry name" value="Znf_RING/FYVE/PHD"/>
</dbReference>
<dbReference type="CDD" id="cd23831">
    <property type="entry name" value="DRWD-N_FANCL"/>
    <property type="match status" value="1"/>
</dbReference>
<dbReference type="InterPro" id="IPR043003">
    <property type="entry name" value="FANCL_d3_sf"/>
</dbReference>
<dbReference type="EMBL" id="GECZ01019034">
    <property type="protein sequence ID" value="JAS50735.1"/>
    <property type="molecule type" value="Transcribed_RNA"/>
</dbReference>
<feature type="domain" description="FANCL UBC-like" evidence="2">
    <location>
        <begin position="102"/>
        <end position="190"/>
    </location>
</feature>
<evidence type="ECO:0000259" key="1">
    <source>
        <dbReference type="Pfam" id="PF11793"/>
    </source>
</evidence>
<dbReference type="Gene3D" id="3.10.110.20">
    <property type="entry name" value="RWD domain-like"/>
    <property type="match status" value="1"/>
</dbReference>
<protein>
    <recommendedName>
        <fullName evidence="6">RING-type domain-containing protein</fullName>
    </recommendedName>
</protein>
<accession>A0A1B6G736</accession>
<evidence type="ECO:0000313" key="4">
    <source>
        <dbReference type="EMBL" id="JAS50735.1"/>
    </source>
</evidence>
<dbReference type="PANTHER" id="PTHR13206:SF0">
    <property type="entry name" value="E3 UBIQUITIN-PROTEIN LIGASE FANCL"/>
    <property type="match status" value="1"/>
</dbReference>
<dbReference type="CDD" id="cd23832">
    <property type="entry name" value="DRWD-C_FANCL"/>
    <property type="match status" value="1"/>
</dbReference>
<name>A0A1B6G736_9HEMI</name>
<dbReference type="GO" id="GO:0061630">
    <property type="term" value="F:ubiquitin protein ligase activity"/>
    <property type="evidence" value="ECO:0007669"/>
    <property type="project" value="TreeGrafter"/>
</dbReference>
<reference evidence="5" key="1">
    <citation type="submission" date="2015-11" db="EMBL/GenBank/DDBJ databases">
        <title>De novo transcriptome assembly of four potential Pierce s Disease insect vectors from Arizona vineyards.</title>
        <authorList>
            <person name="Tassone E.E."/>
        </authorList>
    </citation>
    <scope>NUCLEOTIDE SEQUENCE</scope>
</reference>
<dbReference type="SUPFAM" id="SSF57850">
    <property type="entry name" value="RING/U-box"/>
    <property type="match status" value="1"/>
</dbReference>
<dbReference type="InterPro" id="IPR044037">
    <property type="entry name" value="FANCL_d3"/>
</dbReference>
<dbReference type="InterPro" id="IPR026850">
    <property type="entry name" value="FANCL_C"/>
</dbReference>
<dbReference type="InterPro" id="IPR026848">
    <property type="entry name" value="Fancl"/>
</dbReference>
<evidence type="ECO:0008006" key="6">
    <source>
        <dbReference type="Google" id="ProtNLM"/>
    </source>
</evidence>
<dbReference type="Pfam" id="PF11793">
    <property type="entry name" value="FANCL_C"/>
    <property type="match status" value="1"/>
</dbReference>
<evidence type="ECO:0000259" key="2">
    <source>
        <dbReference type="Pfam" id="PF18890"/>
    </source>
</evidence>
<organism evidence="5">
    <name type="scientific">Cuerna arida</name>
    <dbReference type="NCBI Taxonomy" id="1464854"/>
    <lineage>
        <taxon>Eukaryota</taxon>
        <taxon>Metazoa</taxon>
        <taxon>Ecdysozoa</taxon>
        <taxon>Arthropoda</taxon>
        <taxon>Hexapoda</taxon>
        <taxon>Insecta</taxon>
        <taxon>Pterygota</taxon>
        <taxon>Neoptera</taxon>
        <taxon>Paraneoptera</taxon>
        <taxon>Hemiptera</taxon>
        <taxon>Auchenorrhyncha</taxon>
        <taxon>Membracoidea</taxon>
        <taxon>Cicadellidae</taxon>
        <taxon>Cicadellinae</taxon>
        <taxon>Proconiini</taxon>
        <taxon>Cuerna</taxon>
    </lineage>
</organism>
<dbReference type="Gene3D" id="3.30.40.10">
    <property type="entry name" value="Zinc/RING finger domain, C3HC4 (zinc finger)"/>
    <property type="match status" value="1"/>
</dbReference>
<evidence type="ECO:0000259" key="3">
    <source>
        <dbReference type="Pfam" id="PF18891"/>
    </source>
</evidence>
<dbReference type="GO" id="GO:0036297">
    <property type="term" value="P:interstrand cross-link repair"/>
    <property type="evidence" value="ECO:0007669"/>
    <property type="project" value="InterPro"/>
</dbReference>
<proteinExistence type="predicted"/>
<feature type="domain" description="FANCL C-terminal" evidence="1">
    <location>
        <begin position="303"/>
        <end position="364"/>
    </location>
</feature>
<feature type="domain" description="FANCL UBC-like" evidence="3">
    <location>
        <begin position="192"/>
        <end position="291"/>
    </location>
</feature>
<dbReference type="InterPro" id="IPR043898">
    <property type="entry name" value="FANCL_d2"/>
</dbReference>